<keyword evidence="6" id="KW-0804">Transcription</keyword>
<reference evidence="9 10" key="2">
    <citation type="submission" date="2018-11" db="EMBL/GenBank/DDBJ databases">
        <authorList>
            <consortium name="Pathogen Informatics"/>
        </authorList>
    </citation>
    <scope>NUCLEOTIDE SEQUENCE [LARGE SCALE GENOMIC DNA]</scope>
</reference>
<feature type="region of interest" description="Disordered" evidence="7">
    <location>
        <begin position="289"/>
        <end position="316"/>
    </location>
</feature>
<accession>A0A183DNX6</accession>
<keyword evidence="2" id="KW-0479">Metal-binding</keyword>
<evidence type="ECO:0000256" key="5">
    <source>
        <dbReference type="ARBA" id="ARBA00023015"/>
    </source>
</evidence>
<evidence type="ECO:0000256" key="3">
    <source>
        <dbReference type="ARBA" id="ARBA00022771"/>
    </source>
</evidence>
<dbReference type="Pfam" id="PF09733">
    <property type="entry name" value="VEFS-Box"/>
    <property type="match status" value="1"/>
</dbReference>
<name>A0A183DNX6_9BILA</name>
<evidence type="ECO:0000256" key="1">
    <source>
        <dbReference type="ARBA" id="ARBA00007416"/>
    </source>
</evidence>
<evidence type="ECO:0000313" key="11">
    <source>
        <dbReference type="WBParaSite" id="GPUH_0001043001-mRNA-1"/>
    </source>
</evidence>
<dbReference type="AlphaFoldDB" id="A0A183DNX6"/>
<dbReference type="GO" id="GO:0008270">
    <property type="term" value="F:zinc ion binding"/>
    <property type="evidence" value="ECO:0007669"/>
    <property type="project" value="UniProtKB-KW"/>
</dbReference>
<dbReference type="EMBL" id="UYRT01077966">
    <property type="protein sequence ID" value="VDN17412.1"/>
    <property type="molecule type" value="Genomic_DNA"/>
</dbReference>
<proteinExistence type="inferred from homology"/>
<evidence type="ECO:0000259" key="8">
    <source>
        <dbReference type="Pfam" id="PF09733"/>
    </source>
</evidence>
<protein>
    <submittedName>
        <fullName evidence="11">VEFS-Box domain-containing protein</fullName>
    </submittedName>
</protein>
<dbReference type="WBParaSite" id="GPUH_0001043001-mRNA-1">
    <property type="protein sequence ID" value="GPUH_0001043001-mRNA-1"/>
    <property type="gene ID" value="GPUH_0001043001"/>
</dbReference>
<evidence type="ECO:0000256" key="7">
    <source>
        <dbReference type="SAM" id="MobiDB-lite"/>
    </source>
</evidence>
<feature type="compositionally biased region" description="Polar residues" evidence="7">
    <location>
        <begin position="296"/>
        <end position="315"/>
    </location>
</feature>
<sequence>MKLRKRQHVIDLVDALWKRHELVKKRGKASLTSSVAVSRLVRALKRNEDYKKWDDTDPLSRESKQHANCSHSSSMIKFIDVRNKELPGNREAIITVYLSTEIDGVFSEIMRLPSATVQMQINRRGAPVAIDLPSFIGCRLFCSGKKRNDYLLIRVTFSGEKHAHVNRRLTYFSPPENWNSKGMITMYGARCISTVSKKGTSDGLIYGHNSITLVPESALNLNNNWYKDRNLTKKLIDLCKKMHMSPFVRMSIVPDNAGETSSSEDDDESKSCASLSTCASTARIGRSRPASVMSAKESTTRSVASADLPSSSKDTSGFEEYMKSRFKREMSLEFPKHICYRFITKYNDEPNTSFPENCHFLFPQESASSVQSFAVDGSADIDGAGDQRHIFPLKEVPPGKVLNARVSSKHSAPSCLPQKLSSTGFRIVVPHRDIPVAEVVDKLGVNFDKCAKIVPPKSVAEDDKVALLLLFIALKCFILAVTVPELHYEGYPEPDGNGVVTRFISPANKCFFCLGTFPDMFALLLHLRTSYPRLDIVYRQIEDFLDLSPDEKEFMSLWSIFLLSLNHKPLGRCHTYRTCRLFLKKHRRILRQRRFQNAWTLHLNVLYEADALDGDEVYDLLVRLREEKYDPCSDNRHVVHV</sequence>
<keyword evidence="10" id="KW-1185">Reference proteome</keyword>
<keyword evidence="4" id="KW-0862">Zinc</keyword>
<comment type="similarity">
    <text evidence="1">Belongs to the VEFS (VRN2-EMF2-FIS2-SU(Z)12) family.</text>
</comment>
<evidence type="ECO:0000256" key="4">
    <source>
        <dbReference type="ARBA" id="ARBA00022833"/>
    </source>
</evidence>
<evidence type="ECO:0000313" key="9">
    <source>
        <dbReference type="EMBL" id="VDN17412.1"/>
    </source>
</evidence>
<dbReference type="CDD" id="cd21521">
    <property type="entry name" value="VEFS-box"/>
    <property type="match status" value="1"/>
</dbReference>
<dbReference type="Proteomes" id="UP000271098">
    <property type="component" value="Unassembled WGS sequence"/>
</dbReference>
<dbReference type="OrthoDB" id="166746at2759"/>
<evidence type="ECO:0000256" key="2">
    <source>
        <dbReference type="ARBA" id="ARBA00022723"/>
    </source>
</evidence>
<feature type="domain" description="Polycomb protein VEFS-Box" evidence="8">
    <location>
        <begin position="539"/>
        <end position="615"/>
    </location>
</feature>
<keyword evidence="3" id="KW-0863">Zinc-finger</keyword>
<keyword evidence="5" id="KW-0805">Transcription regulation</keyword>
<evidence type="ECO:0000256" key="6">
    <source>
        <dbReference type="ARBA" id="ARBA00023163"/>
    </source>
</evidence>
<dbReference type="InterPro" id="IPR019135">
    <property type="entry name" value="Polycomb_protein_VEFS-Box"/>
</dbReference>
<evidence type="ECO:0000313" key="10">
    <source>
        <dbReference type="Proteomes" id="UP000271098"/>
    </source>
</evidence>
<reference evidence="11" key="1">
    <citation type="submission" date="2016-06" db="UniProtKB">
        <authorList>
            <consortium name="WormBaseParasite"/>
        </authorList>
    </citation>
    <scope>IDENTIFICATION</scope>
</reference>
<gene>
    <name evidence="9" type="ORF">GPUH_LOCUS10417</name>
</gene>
<organism evidence="11">
    <name type="scientific">Gongylonema pulchrum</name>
    <dbReference type="NCBI Taxonomy" id="637853"/>
    <lineage>
        <taxon>Eukaryota</taxon>
        <taxon>Metazoa</taxon>
        <taxon>Ecdysozoa</taxon>
        <taxon>Nematoda</taxon>
        <taxon>Chromadorea</taxon>
        <taxon>Rhabditida</taxon>
        <taxon>Spirurina</taxon>
        <taxon>Spiruromorpha</taxon>
        <taxon>Spiruroidea</taxon>
        <taxon>Gongylonematidae</taxon>
        <taxon>Gongylonema</taxon>
    </lineage>
</organism>